<accession>A0A0E3PLM7</accession>
<dbReference type="Proteomes" id="UP000033123">
    <property type="component" value="Chromosome"/>
</dbReference>
<evidence type="ECO:0000313" key="3">
    <source>
        <dbReference type="Proteomes" id="UP000033123"/>
    </source>
</evidence>
<reference evidence="2 3" key="1">
    <citation type="submission" date="2014-07" db="EMBL/GenBank/DDBJ databases">
        <title>Methanogenic archaea and the global carbon cycle.</title>
        <authorList>
            <person name="Henriksen J.R."/>
            <person name="Luke J."/>
            <person name="Reinhart S."/>
            <person name="Benedict M.N."/>
            <person name="Youngblut N.D."/>
            <person name="Metcalf M.E."/>
            <person name="Whitaker R.J."/>
            <person name="Metcalf W.W."/>
        </authorList>
    </citation>
    <scope>NUCLEOTIDE SEQUENCE [LARGE SCALE GENOMIC DNA]</scope>
    <source>
        <strain evidence="2 3">C2J</strain>
    </source>
</reference>
<sequence>MRSNKMKIGLVLLLSLLTINTASANPGFNVDVETTSSTVGPGGTVTYAVTLTAMTALDVEEFADLSVTVTDPDGNPVSWTTTFSDNLFLIGPYPSEKTVTLEVTVPEGTPAGEYQIKILGEGYLPDFIDPTIPDEFLGSIESSEFPITVTVTQIPEFPTIALPAISALGIVFLASRKREGNS</sequence>
<proteinExistence type="predicted"/>
<evidence type="ECO:0000313" key="2">
    <source>
        <dbReference type="EMBL" id="AKB36018.1"/>
    </source>
</evidence>
<evidence type="ECO:0000259" key="1">
    <source>
        <dbReference type="Pfam" id="PF26596"/>
    </source>
</evidence>
<dbReference type="Gene3D" id="2.60.40.680">
    <property type="match status" value="1"/>
</dbReference>
<protein>
    <recommendedName>
        <fullName evidence="1">PEF-CTERM protein sorting domain-containing protein</fullName>
    </recommendedName>
</protein>
<dbReference type="HOGENOM" id="CLU_1478935_0_0_2"/>
<dbReference type="GeneID" id="24860557"/>
<dbReference type="InterPro" id="IPR017474">
    <property type="entry name" value="PEF_CTERM_C"/>
</dbReference>
<dbReference type="AlphaFoldDB" id="A0A0E3PLM7"/>
<gene>
    <name evidence="2" type="ORF">MSSAC_1428</name>
</gene>
<organism evidence="2 3">
    <name type="scientific">Methanosarcina siciliae C2J</name>
    <dbReference type="NCBI Taxonomy" id="1434118"/>
    <lineage>
        <taxon>Archaea</taxon>
        <taxon>Methanobacteriati</taxon>
        <taxon>Methanobacteriota</taxon>
        <taxon>Stenosarchaea group</taxon>
        <taxon>Methanomicrobia</taxon>
        <taxon>Methanosarcinales</taxon>
        <taxon>Methanosarcinaceae</taxon>
        <taxon>Methanosarcina</taxon>
    </lineage>
</organism>
<feature type="domain" description="PEF-CTERM protein sorting" evidence="1">
    <location>
        <begin position="154"/>
        <end position="178"/>
    </location>
</feature>
<name>A0A0E3PLM7_9EURY</name>
<dbReference type="RefSeq" id="WP_156157323.1">
    <property type="nucleotide sequence ID" value="NZ_CP009508.1"/>
</dbReference>
<dbReference type="PATRIC" id="fig|1434118.4.peg.1819"/>
<dbReference type="Pfam" id="PF26596">
    <property type="entry name" value="PEF-CTERM_ARCH"/>
    <property type="match status" value="1"/>
</dbReference>
<dbReference type="EMBL" id="CP009508">
    <property type="protein sequence ID" value="AKB36018.1"/>
    <property type="molecule type" value="Genomic_DNA"/>
</dbReference>
<dbReference type="KEGG" id="msj:MSSAC_1428"/>